<evidence type="ECO:0000313" key="5">
    <source>
        <dbReference type="EMBL" id="QRJ64088.1"/>
    </source>
</evidence>
<keyword evidence="6" id="KW-1185">Reference proteome</keyword>
<dbReference type="CDD" id="cd01948">
    <property type="entry name" value="EAL"/>
    <property type="match status" value="1"/>
</dbReference>
<dbReference type="InterPro" id="IPR043128">
    <property type="entry name" value="Rev_trsase/Diguanyl_cyclase"/>
</dbReference>
<evidence type="ECO:0000256" key="1">
    <source>
        <dbReference type="ARBA" id="ARBA00051114"/>
    </source>
</evidence>
<dbReference type="Gene3D" id="3.20.20.450">
    <property type="entry name" value="EAL domain"/>
    <property type="match status" value="1"/>
</dbReference>
<dbReference type="InterPro" id="IPR033417">
    <property type="entry name" value="CHASE8"/>
</dbReference>
<dbReference type="InterPro" id="IPR052155">
    <property type="entry name" value="Biofilm_reg_signaling"/>
</dbReference>
<feature type="domain" description="GGDEF" evidence="4">
    <location>
        <begin position="229"/>
        <end position="362"/>
    </location>
</feature>
<dbReference type="PROSITE" id="PS50887">
    <property type="entry name" value="GGDEF"/>
    <property type="match status" value="1"/>
</dbReference>
<feature type="domain" description="EAL" evidence="3">
    <location>
        <begin position="371"/>
        <end position="625"/>
    </location>
</feature>
<dbReference type="Pfam" id="PF17152">
    <property type="entry name" value="CHASE8"/>
    <property type="match status" value="1"/>
</dbReference>
<evidence type="ECO:0000313" key="6">
    <source>
        <dbReference type="Proteomes" id="UP000663444"/>
    </source>
</evidence>
<name>A0A974SPH0_9RHOO</name>
<dbReference type="InterPro" id="IPR001633">
    <property type="entry name" value="EAL_dom"/>
</dbReference>
<sequence length="625" mass="68070">MMRDDHSPHSPRISYRLLFASAMAAGAALLLAVVLLVIVEFFTLRSALLEDSRVKAAVVADNLSAALVFRDSQTAAEIVGSLRASPIVLGAVLVDQDGARLAAYPPDFAEAVPAVGELGDSDHRFRTSRLELVAPVTHQGALLGRVYVVISMSSVERRLGIYALSSAAVAAIALLLAVGLLSRVRQSVRQAEQNLRHLAHVDPVTGLANRNAFNERLEFAIDEAASFDENVAMLLLDLDNFKQVNDTLGHQAGDELLRMVAQRILRSLRRDDIVARLGGDEFAVILKGLSARSEATQVCAKLIESIGQPFPIEGQDFFVTASIGVAFFPEDAEDSRTLIRNADTAMYQAKVAGKNVFELFVPAMNLNVKKRVSLESSLRGALQGGELALHYQPKVDLMRRRVLGFEALLRWHSPEHGNVSPADFIPIAEDSGLIVPIGEWVITQALNDLRRWNDGRRDKLHVAVNLSTRQLRVDDITRRIAQLIADCAVPADWLELELTESMVMENVHAQIETFQQLQALGVKLAIDDFGTGYSSMSYLKRLPIDTLKIDRSFVGDLPKDQNDLAIATAIIALAHSLGLTVIAEGIETTAQAEALLNLGCDLGQGYLFARPMPAAQVAQYLAANA</sequence>
<dbReference type="EMBL" id="CP064781">
    <property type="protein sequence ID" value="QRJ64088.1"/>
    <property type="molecule type" value="Genomic_DNA"/>
</dbReference>
<dbReference type="AlphaFoldDB" id="A0A974SPH0"/>
<proteinExistence type="predicted"/>
<dbReference type="FunFam" id="3.30.70.270:FF:000001">
    <property type="entry name" value="Diguanylate cyclase domain protein"/>
    <property type="match status" value="1"/>
</dbReference>
<dbReference type="Gene3D" id="3.30.70.270">
    <property type="match status" value="1"/>
</dbReference>
<protein>
    <submittedName>
        <fullName evidence="5">EAL domain-containing protein</fullName>
    </submittedName>
</protein>
<dbReference type="NCBIfam" id="TIGR00254">
    <property type="entry name" value="GGDEF"/>
    <property type="match status" value="1"/>
</dbReference>
<keyword evidence="2" id="KW-0812">Transmembrane</keyword>
<dbReference type="Pfam" id="PF00563">
    <property type="entry name" value="EAL"/>
    <property type="match status" value="1"/>
</dbReference>
<dbReference type="GO" id="GO:0071111">
    <property type="term" value="F:cyclic-guanylate-specific phosphodiesterase activity"/>
    <property type="evidence" value="ECO:0007669"/>
    <property type="project" value="UniProtKB-EC"/>
</dbReference>
<evidence type="ECO:0000259" key="3">
    <source>
        <dbReference type="PROSITE" id="PS50883"/>
    </source>
</evidence>
<dbReference type="GO" id="GO:0071732">
    <property type="term" value="P:cellular response to nitric oxide"/>
    <property type="evidence" value="ECO:0007669"/>
    <property type="project" value="UniProtKB-ARBA"/>
</dbReference>
<dbReference type="PANTHER" id="PTHR44757:SF2">
    <property type="entry name" value="BIOFILM ARCHITECTURE MAINTENANCE PROTEIN MBAA"/>
    <property type="match status" value="1"/>
</dbReference>
<dbReference type="RefSeq" id="WP_203387625.1">
    <property type="nucleotide sequence ID" value="NZ_CP064781.1"/>
</dbReference>
<dbReference type="KEGG" id="ares:IWH25_01655"/>
<organism evidence="5 6">
    <name type="scientific">Azospira restricta</name>
    <dbReference type="NCBI Taxonomy" id="404405"/>
    <lineage>
        <taxon>Bacteria</taxon>
        <taxon>Pseudomonadati</taxon>
        <taxon>Pseudomonadota</taxon>
        <taxon>Betaproteobacteria</taxon>
        <taxon>Rhodocyclales</taxon>
        <taxon>Rhodocyclaceae</taxon>
        <taxon>Azospira</taxon>
    </lineage>
</organism>
<keyword evidence="2" id="KW-0472">Membrane</keyword>
<accession>A0A974SPH0</accession>
<gene>
    <name evidence="5" type="ORF">IWH25_01655</name>
</gene>
<dbReference type="InterPro" id="IPR000160">
    <property type="entry name" value="GGDEF_dom"/>
</dbReference>
<dbReference type="Pfam" id="PF00990">
    <property type="entry name" value="GGDEF"/>
    <property type="match status" value="1"/>
</dbReference>
<dbReference type="SMART" id="SM00052">
    <property type="entry name" value="EAL"/>
    <property type="match status" value="1"/>
</dbReference>
<dbReference type="SUPFAM" id="SSF55073">
    <property type="entry name" value="Nucleotide cyclase"/>
    <property type="match status" value="1"/>
</dbReference>
<reference evidence="5" key="1">
    <citation type="submission" date="2020-11" db="EMBL/GenBank/DDBJ databases">
        <title>Azospira restricta DSM 18626 genome sequence.</title>
        <authorList>
            <person name="Moe W.M."/>
        </authorList>
    </citation>
    <scope>NUCLEOTIDE SEQUENCE</scope>
    <source>
        <strain evidence="5">DSM 18626</strain>
    </source>
</reference>
<dbReference type="InterPro" id="IPR035919">
    <property type="entry name" value="EAL_sf"/>
</dbReference>
<dbReference type="FunFam" id="3.20.20.450:FF:000001">
    <property type="entry name" value="Cyclic di-GMP phosphodiesterase yahA"/>
    <property type="match status" value="1"/>
</dbReference>
<dbReference type="Proteomes" id="UP000663444">
    <property type="component" value="Chromosome"/>
</dbReference>
<dbReference type="PROSITE" id="PS50883">
    <property type="entry name" value="EAL"/>
    <property type="match status" value="1"/>
</dbReference>
<dbReference type="SUPFAM" id="SSF141868">
    <property type="entry name" value="EAL domain-like"/>
    <property type="match status" value="1"/>
</dbReference>
<feature type="transmembrane region" description="Helical" evidence="2">
    <location>
        <begin position="20"/>
        <end position="43"/>
    </location>
</feature>
<dbReference type="InterPro" id="IPR029787">
    <property type="entry name" value="Nucleotide_cyclase"/>
</dbReference>
<keyword evidence="2" id="KW-1133">Transmembrane helix</keyword>
<evidence type="ECO:0000259" key="4">
    <source>
        <dbReference type="PROSITE" id="PS50887"/>
    </source>
</evidence>
<dbReference type="PANTHER" id="PTHR44757">
    <property type="entry name" value="DIGUANYLATE CYCLASE DGCP"/>
    <property type="match status" value="1"/>
</dbReference>
<dbReference type="CDD" id="cd01949">
    <property type="entry name" value="GGDEF"/>
    <property type="match status" value="1"/>
</dbReference>
<comment type="catalytic activity">
    <reaction evidence="1">
        <text>3',3'-c-di-GMP + H2O = 5'-phosphoguanylyl(3'-&gt;5')guanosine + H(+)</text>
        <dbReference type="Rhea" id="RHEA:24902"/>
        <dbReference type="ChEBI" id="CHEBI:15377"/>
        <dbReference type="ChEBI" id="CHEBI:15378"/>
        <dbReference type="ChEBI" id="CHEBI:58754"/>
        <dbReference type="ChEBI" id="CHEBI:58805"/>
        <dbReference type="EC" id="3.1.4.52"/>
    </reaction>
    <physiologicalReaction direction="left-to-right" evidence="1">
        <dbReference type="Rhea" id="RHEA:24903"/>
    </physiologicalReaction>
</comment>
<feature type="transmembrane region" description="Helical" evidence="2">
    <location>
        <begin position="159"/>
        <end position="181"/>
    </location>
</feature>
<dbReference type="SMART" id="SM00267">
    <property type="entry name" value="GGDEF"/>
    <property type="match status" value="1"/>
</dbReference>
<evidence type="ECO:0000256" key="2">
    <source>
        <dbReference type="SAM" id="Phobius"/>
    </source>
</evidence>